<name>A0ABV2BQ64_9GAMM</name>
<dbReference type="Proteomes" id="UP001548189">
    <property type="component" value="Unassembled WGS sequence"/>
</dbReference>
<sequence>MQSRTQSKQSKHLPILMLSAGLSIGVGLGISLGVAFGNIPVGLSIGAGVGISLGGLLYNYFKSQTCSHANTANKHEHNSKI</sequence>
<accession>A0ABV2BQ64</accession>
<organism evidence="1 2">
    <name type="scientific">Aliikangiella maris</name>
    <dbReference type="NCBI Taxonomy" id="3162458"/>
    <lineage>
        <taxon>Bacteria</taxon>
        <taxon>Pseudomonadati</taxon>
        <taxon>Pseudomonadota</taxon>
        <taxon>Gammaproteobacteria</taxon>
        <taxon>Oceanospirillales</taxon>
        <taxon>Pleioneaceae</taxon>
        <taxon>Aliikangiella</taxon>
    </lineage>
</organism>
<evidence type="ECO:0000313" key="1">
    <source>
        <dbReference type="EMBL" id="MET1254072.1"/>
    </source>
</evidence>
<keyword evidence="2" id="KW-1185">Reference proteome</keyword>
<dbReference type="EMBL" id="JBEVCJ010000002">
    <property type="protein sequence ID" value="MET1254072.1"/>
    <property type="molecule type" value="Genomic_DNA"/>
</dbReference>
<comment type="caution">
    <text evidence="1">The sequence shown here is derived from an EMBL/GenBank/DDBJ whole genome shotgun (WGS) entry which is preliminary data.</text>
</comment>
<protein>
    <submittedName>
        <fullName evidence="1">Uncharacterized protein</fullName>
    </submittedName>
</protein>
<proteinExistence type="predicted"/>
<reference evidence="1 2" key="1">
    <citation type="submission" date="2024-06" db="EMBL/GenBank/DDBJ databases">
        <authorList>
            <person name="Li F."/>
        </authorList>
    </citation>
    <scope>NUCLEOTIDE SEQUENCE [LARGE SCALE GENOMIC DNA]</scope>
    <source>
        <strain evidence="1 2">GXAS 311</strain>
    </source>
</reference>
<evidence type="ECO:0000313" key="2">
    <source>
        <dbReference type="Proteomes" id="UP001548189"/>
    </source>
</evidence>
<gene>
    <name evidence="1" type="ORF">ABVT43_02930</name>
</gene>